<reference evidence="5" key="1">
    <citation type="submission" date="2020-10" db="EMBL/GenBank/DDBJ databases">
        <authorList>
            <person name="Gilroy R."/>
        </authorList>
    </citation>
    <scope>NUCLEOTIDE SEQUENCE</scope>
    <source>
        <strain evidence="5">ChiHile30-977</strain>
    </source>
</reference>
<gene>
    <name evidence="5" type="ORF">IAA66_10575</name>
</gene>
<evidence type="ECO:0000256" key="1">
    <source>
        <dbReference type="ARBA" id="ARBA00023015"/>
    </source>
</evidence>
<name>A0A9D0Z026_9FIRM</name>
<feature type="domain" description="HTH gntR-type" evidence="4">
    <location>
        <begin position="7"/>
        <end position="75"/>
    </location>
</feature>
<keyword evidence="2" id="KW-0238">DNA-binding</keyword>
<dbReference type="Proteomes" id="UP000886819">
    <property type="component" value="Unassembled WGS sequence"/>
</dbReference>
<dbReference type="PRINTS" id="PR00035">
    <property type="entry name" value="HTHGNTR"/>
</dbReference>
<evidence type="ECO:0000313" key="6">
    <source>
        <dbReference type="Proteomes" id="UP000886819"/>
    </source>
</evidence>
<dbReference type="SMART" id="SM00895">
    <property type="entry name" value="FCD"/>
    <property type="match status" value="1"/>
</dbReference>
<dbReference type="PANTHER" id="PTHR43537">
    <property type="entry name" value="TRANSCRIPTIONAL REGULATOR, GNTR FAMILY"/>
    <property type="match status" value="1"/>
</dbReference>
<accession>A0A9D0Z026</accession>
<dbReference type="InterPro" id="IPR011711">
    <property type="entry name" value="GntR_C"/>
</dbReference>
<evidence type="ECO:0000256" key="2">
    <source>
        <dbReference type="ARBA" id="ARBA00023125"/>
    </source>
</evidence>
<organism evidence="5 6">
    <name type="scientific">Candidatus Avichristensenella intestinipullorum</name>
    <dbReference type="NCBI Taxonomy" id="2840693"/>
    <lineage>
        <taxon>Bacteria</taxon>
        <taxon>Bacillati</taxon>
        <taxon>Bacillota</taxon>
        <taxon>Clostridia</taxon>
        <taxon>Candidatus Avichristensenella</taxon>
    </lineage>
</organism>
<keyword evidence="1" id="KW-0805">Transcription regulation</keyword>
<dbReference type="SMART" id="SM00345">
    <property type="entry name" value="HTH_GNTR"/>
    <property type="match status" value="1"/>
</dbReference>
<evidence type="ECO:0000256" key="3">
    <source>
        <dbReference type="ARBA" id="ARBA00023163"/>
    </source>
</evidence>
<dbReference type="CDD" id="cd07377">
    <property type="entry name" value="WHTH_GntR"/>
    <property type="match status" value="1"/>
</dbReference>
<dbReference type="GO" id="GO:0003677">
    <property type="term" value="F:DNA binding"/>
    <property type="evidence" value="ECO:0007669"/>
    <property type="project" value="UniProtKB-KW"/>
</dbReference>
<dbReference type="SUPFAM" id="SSF48008">
    <property type="entry name" value="GntR ligand-binding domain-like"/>
    <property type="match status" value="1"/>
</dbReference>
<reference evidence="5" key="2">
    <citation type="journal article" date="2021" name="PeerJ">
        <title>Extensive microbial diversity within the chicken gut microbiome revealed by metagenomics and culture.</title>
        <authorList>
            <person name="Gilroy R."/>
            <person name="Ravi A."/>
            <person name="Getino M."/>
            <person name="Pursley I."/>
            <person name="Horton D.L."/>
            <person name="Alikhan N.F."/>
            <person name="Baker D."/>
            <person name="Gharbi K."/>
            <person name="Hall N."/>
            <person name="Watson M."/>
            <person name="Adriaenssens E.M."/>
            <person name="Foster-Nyarko E."/>
            <person name="Jarju S."/>
            <person name="Secka A."/>
            <person name="Antonio M."/>
            <person name="Oren A."/>
            <person name="Chaudhuri R.R."/>
            <person name="La Ragione R."/>
            <person name="Hildebrand F."/>
            <person name="Pallen M.J."/>
        </authorList>
    </citation>
    <scope>NUCLEOTIDE SEQUENCE</scope>
    <source>
        <strain evidence="5">ChiHile30-977</strain>
    </source>
</reference>
<dbReference type="InterPro" id="IPR000524">
    <property type="entry name" value="Tscrpt_reg_HTH_GntR"/>
</dbReference>
<protein>
    <submittedName>
        <fullName evidence="5">FadR family transcriptional regulator</fullName>
    </submittedName>
</protein>
<dbReference type="PROSITE" id="PS50949">
    <property type="entry name" value="HTH_GNTR"/>
    <property type="match status" value="1"/>
</dbReference>
<dbReference type="EMBL" id="DVFI01000146">
    <property type="protein sequence ID" value="HIQ64005.1"/>
    <property type="molecule type" value="Genomic_DNA"/>
</dbReference>
<dbReference type="AlphaFoldDB" id="A0A9D0Z026"/>
<evidence type="ECO:0000259" key="4">
    <source>
        <dbReference type="PROSITE" id="PS50949"/>
    </source>
</evidence>
<dbReference type="InterPro" id="IPR008920">
    <property type="entry name" value="TF_FadR/GntR_C"/>
</dbReference>
<dbReference type="InterPro" id="IPR036388">
    <property type="entry name" value="WH-like_DNA-bd_sf"/>
</dbReference>
<comment type="caution">
    <text evidence="5">The sequence shown here is derived from an EMBL/GenBank/DDBJ whole genome shotgun (WGS) entry which is preliminary data.</text>
</comment>
<dbReference type="PANTHER" id="PTHR43537:SF5">
    <property type="entry name" value="UXU OPERON TRANSCRIPTIONAL REGULATOR"/>
    <property type="match status" value="1"/>
</dbReference>
<evidence type="ECO:0000313" key="5">
    <source>
        <dbReference type="EMBL" id="HIQ64005.1"/>
    </source>
</evidence>
<proteinExistence type="predicted"/>
<dbReference type="GO" id="GO:0003700">
    <property type="term" value="F:DNA-binding transcription factor activity"/>
    <property type="evidence" value="ECO:0007669"/>
    <property type="project" value="InterPro"/>
</dbReference>
<dbReference type="Gene3D" id="1.20.120.530">
    <property type="entry name" value="GntR ligand-binding domain-like"/>
    <property type="match status" value="1"/>
</dbReference>
<dbReference type="Pfam" id="PF07729">
    <property type="entry name" value="FCD"/>
    <property type="match status" value="1"/>
</dbReference>
<dbReference type="SUPFAM" id="SSF46785">
    <property type="entry name" value="Winged helix' DNA-binding domain"/>
    <property type="match status" value="1"/>
</dbReference>
<keyword evidence="3" id="KW-0804">Transcription</keyword>
<sequence length="236" mass="26759">MQKPKSETRYEQVYKKLRAYILENNLKPGDALPPEQTLCEQYGVSRNILREALKGLTLMGVISGCPGKGNVLQPFSCEDIMSNALFCAARGNKRIIPQLLDVRKKLELSYMREAFQTMTAEDIRNIRAILERIKSQWAAGIYFHADDKDFHMALFSRIDNQALHDLMVCIWSVDESFQVESKMRHMGNTIAKHEAIVRALEDGNQEAFEAAMLSHFSSGKYAVGHQTASFDEPQSP</sequence>
<dbReference type="Gene3D" id="1.10.10.10">
    <property type="entry name" value="Winged helix-like DNA-binding domain superfamily/Winged helix DNA-binding domain"/>
    <property type="match status" value="1"/>
</dbReference>
<dbReference type="InterPro" id="IPR036390">
    <property type="entry name" value="WH_DNA-bd_sf"/>
</dbReference>
<dbReference type="Pfam" id="PF00392">
    <property type="entry name" value="GntR"/>
    <property type="match status" value="1"/>
</dbReference>